<organism evidence="1 2">
    <name type="scientific">Roseivivax halodurans JCM 10272</name>
    <dbReference type="NCBI Taxonomy" id="1449350"/>
    <lineage>
        <taxon>Bacteria</taxon>
        <taxon>Pseudomonadati</taxon>
        <taxon>Pseudomonadota</taxon>
        <taxon>Alphaproteobacteria</taxon>
        <taxon>Rhodobacterales</taxon>
        <taxon>Roseobacteraceae</taxon>
        <taxon>Roseivivax</taxon>
    </lineage>
</organism>
<gene>
    <name evidence="1" type="ORF">OCH239_22305</name>
</gene>
<dbReference type="Proteomes" id="UP000022447">
    <property type="component" value="Unassembled WGS sequence"/>
</dbReference>
<reference evidence="1 2" key="1">
    <citation type="submission" date="2014-01" db="EMBL/GenBank/DDBJ databases">
        <title>Roseivivax halodurans JCM 10272 Genome Sequencing.</title>
        <authorList>
            <person name="Lai Q."/>
            <person name="Li G."/>
            <person name="Shao Z."/>
        </authorList>
    </citation>
    <scope>NUCLEOTIDE SEQUENCE [LARGE SCALE GENOMIC DNA]</scope>
    <source>
        <strain evidence="1 2">JCM 10272</strain>
    </source>
</reference>
<evidence type="ECO:0000313" key="1">
    <source>
        <dbReference type="EMBL" id="ETX10248.1"/>
    </source>
</evidence>
<comment type="caution">
    <text evidence="1">The sequence shown here is derived from an EMBL/GenBank/DDBJ whole genome shotgun (WGS) entry which is preliminary data.</text>
</comment>
<protein>
    <submittedName>
        <fullName evidence="1">Uncharacterized protein</fullName>
    </submittedName>
</protein>
<keyword evidence="2" id="KW-1185">Reference proteome</keyword>
<proteinExistence type="predicted"/>
<evidence type="ECO:0000313" key="2">
    <source>
        <dbReference type="Proteomes" id="UP000022447"/>
    </source>
</evidence>
<name>X7E4Z7_9RHOB</name>
<accession>X7E4Z7</accession>
<dbReference type="EMBL" id="JALZ01000095">
    <property type="protein sequence ID" value="ETX10248.1"/>
    <property type="molecule type" value="Genomic_DNA"/>
</dbReference>
<dbReference type="AlphaFoldDB" id="X7E4Z7"/>
<dbReference type="eggNOG" id="ENOG5033HHW">
    <property type="taxonomic scope" value="Bacteria"/>
</dbReference>
<sequence>MHQLHGSAYLFDTIIQNWDRRIANPNILKMGDNFTLIDHEEAFVSATGTEVDRSAVRLPWEVFGITNFISGDMQHPFWRVLKRSNHVDFSRAAASWKGLPDDTFSLYAADAPDAWGRATCDSIAGYLSDARSNIDAVVDTIERAREQ</sequence>